<comment type="caution">
    <text evidence="1">The sequence shown here is derived from an EMBL/GenBank/DDBJ whole genome shotgun (WGS) entry which is preliminary data.</text>
</comment>
<evidence type="ECO:0000313" key="1">
    <source>
        <dbReference type="EMBL" id="MBL3656132.1"/>
    </source>
</evidence>
<dbReference type="EMBL" id="JAESIY010000004">
    <property type="protein sequence ID" value="MBL3656132.1"/>
    <property type="molecule type" value="Genomic_DNA"/>
</dbReference>
<protein>
    <submittedName>
        <fullName evidence="1">Uncharacterized protein</fullName>
    </submittedName>
</protein>
<reference evidence="1" key="1">
    <citation type="submission" date="2021-01" db="EMBL/GenBank/DDBJ databases">
        <title>Fulvivirga kasyanovii gen. nov., sp nov., a novel member of the phylum Bacteroidetes isolated from seawater in a mussel farm.</title>
        <authorList>
            <person name="Zhao L.-H."/>
            <person name="Wang Z.-J."/>
        </authorList>
    </citation>
    <scope>NUCLEOTIDE SEQUENCE</scope>
    <source>
        <strain evidence="1">2943</strain>
    </source>
</reference>
<organism evidence="1 2">
    <name type="scientific">Fulvivirga sediminis</name>
    <dbReference type="NCBI Taxonomy" id="2803949"/>
    <lineage>
        <taxon>Bacteria</taxon>
        <taxon>Pseudomonadati</taxon>
        <taxon>Bacteroidota</taxon>
        <taxon>Cytophagia</taxon>
        <taxon>Cytophagales</taxon>
        <taxon>Fulvivirgaceae</taxon>
        <taxon>Fulvivirga</taxon>
    </lineage>
</organism>
<sequence length="207" mass="24377">MNFFKSLLKSKENPKTGALFGSTEYELKNMLCGIGDSEIFESTIKISNYPFEPSSVYPEKEISANEINSICTDSYPPLIKVKDEVIFISREYFEDLKNFRERNKIPPFEATRNWDWLLEPYLDTEYTEQTDKRLNDLLSKNGILKDEIDSIRNEVRDQMYKYNFDTMLWDWGGLGLADVLAAMRVKYNKAQFAEFYKRAMEIEVRTK</sequence>
<accession>A0A937F4C4</accession>
<gene>
    <name evidence="1" type="ORF">JL102_08325</name>
</gene>
<dbReference type="AlphaFoldDB" id="A0A937F4C4"/>
<name>A0A937F4C4_9BACT</name>
<keyword evidence="2" id="KW-1185">Reference proteome</keyword>
<proteinExistence type="predicted"/>
<evidence type="ECO:0000313" key="2">
    <source>
        <dbReference type="Proteomes" id="UP000659388"/>
    </source>
</evidence>
<dbReference type="Proteomes" id="UP000659388">
    <property type="component" value="Unassembled WGS sequence"/>
</dbReference>
<dbReference type="RefSeq" id="WP_202243926.1">
    <property type="nucleotide sequence ID" value="NZ_JAESIY010000004.1"/>
</dbReference>